<name>A0A1I6P412_9BACL</name>
<keyword evidence="1" id="KW-1133">Transmembrane helix</keyword>
<keyword evidence="1" id="KW-0812">Transmembrane</keyword>
<accession>A0A1I6P412</accession>
<dbReference type="InterPro" id="IPR003675">
    <property type="entry name" value="Rce1/LyrA-like_dom"/>
</dbReference>
<gene>
    <name evidence="3" type="ORF">SAMN05444972_101346</name>
</gene>
<feature type="transmembrane region" description="Helical" evidence="1">
    <location>
        <begin position="245"/>
        <end position="264"/>
    </location>
</feature>
<feature type="transmembrane region" description="Helical" evidence="1">
    <location>
        <begin position="6"/>
        <end position="23"/>
    </location>
</feature>
<feature type="transmembrane region" description="Helical" evidence="1">
    <location>
        <begin position="204"/>
        <end position="225"/>
    </location>
</feature>
<dbReference type="GO" id="GO:0006508">
    <property type="term" value="P:proteolysis"/>
    <property type="evidence" value="ECO:0007669"/>
    <property type="project" value="UniProtKB-KW"/>
</dbReference>
<feature type="transmembrane region" description="Helical" evidence="1">
    <location>
        <begin position="85"/>
        <end position="105"/>
    </location>
</feature>
<feature type="transmembrane region" description="Helical" evidence="1">
    <location>
        <begin position="271"/>
        <end position="289"/>
    </location>
</feature>
<feature type="transmembrane region" description="Helical" evidence="1">
    <location>
        <begin position="164"/>
        <end position="183"/>
    </location>
</feature>
<keyword evidence="3" id="KW-0378">Hydrolase</keyword>
<feature type="transmembrane region" description="Helical" evidence="1">
    <location>
        <begin position="126"/>
        <end position="144"/>
    </location>
</feature>
<protein>
    <submittedName>
        <fullName evidence="3">CAAX protease self-immunity</fullName>
    </submittedName>
</protein>
<keyword evidence="4" id="KW-1185">Reference proteome</keyword>
<dbReference type="GO" id="GO:0004175">
    <property type="term" value="F:endopeptidase activity"/>
    <property type="evidence" value="ECO:0007669"/>
    <property type="project" value="UniProtKB-ARBA"/>
</dbReference>
<organism evidence="3 4">
    <name type="scientific">Marininema halotolerans</name>
    <dbReference type="NCBI Taxonomy" id="1155944"/>
    <lineage>
        <taxon>Bacteria</taxon>
        <taxon>Bacillati</taxon>
        <taxon>Bacillota</taxon>
        <taxon>Bacilli</taxon>
        <taxon>Bacillales</taxon>
        <taxon>Thermoactinomycetaceae</taxon>
        <taxon>Marininema</taxon>
    </lineage>
</organism>
<dbReference type="Proteomes" id="UP000198660">
    <property type="component" value="Unassembled WGS sequence"/>
</dbReference>
<feature type="domain" description="CAAX prenyl protease 2/Lysostaphin resistance protein A-like" evidence="2">
    <location>
        <begin position="251"/>
        <end position="330"/>
    </location>
</feature>
<dbReference type="OrthoDB" id="2986398at2"/>
<keyword evidence="3" id="KW-0645">Protease</keyword>
<reference evidence="4" key="1">
    <citation type="submission" date="2016-10" db="EMBL/GenBank/DDBJ databases">
        <authorList>
            <person name="Varghese N."/>
            <person name="Submissions S."/>
        </authorList>
    </citation>
    <scope>NUCLEOTIDE SEQUENCE [LARGE SCALE GENOMIC DNA]</scope>
    <source>
        <strain evidence="4">DSM 45789</strain>
    </source>
</reference>
<evidence type="ECO:0000256" key="1">
    <source>
        <dbReference type="SAM" id="Phobius"/>
    </source>
</evidence>
<dbReference type="RefSeq" id="WP_091832886.1">
    <property type="nucleotide sequence ID" value="NZ_FPAA01000001.1"/>
</dbReference>
<dbReference type="Pfam" id="PF02517">
    <property type="entry name" value="Rce1-like"/>
    <property type="match status" value="1"/>
</dbReference>
<evidence type="ECO:0000313" key="4">
    <source>
        <dbReference type="Proteomes" id="UP000198660"/>
    </source>
</evidence>
<sequence>MISDVLLTILQFIPLILVLWLANKGEARRNQSEGSGMGWVITSSILLGLGFLLLLMSGLLFLIMASSNAIDTISLPFDMGPRISLMGWSLIAPAILGFLLFIPIIRRGVALPFSLDIKNRVHSTSLSILMFVIAYFFVFLSFGIENMAKLSTESTEGNPIVPLWTQQICFFFIAMMGVGWLSGRRTFTQALARLGLVKPSLKEIAIGLGSGLLLVTVGPILEHLGQLIGIGTDPQVGKLTEDMLGPLYGSVAGILTLGLSAALGEESIFRGALQPRFGVVFTAFIFAIVHSNYGFSISTAIVFVVGLALGFLRNRYNTSTTMVVHATYNMTLGMIAFFST</sequence>
<proteinExistence type="predicted"/>
<evidence type="ECO:0000259" key="2">
    <source>
        <dbReference type="Pfam" id="PF02517"/>
    </source>
</evidence>
<dbReference type="EMBL" id="FPAA01000001">
    <property type="protein sequence ID" value="SFS34922.1"/>
    <property type="molecule type" value="Genomic_DNA"/>
</dbReference>
<feature type="transmembrane region" description="Helical" evidence="1">
    <location>
        <begin position="44"/>
        <end position="65"/>
    </location>
</feature>
<dbReference type="GO" id="GO:0080120">
    <property type="term" value="P:CAAX-box protein maturation"/>
    <property type="evidence" value="ECO:0007669"/>
    <property type="project" value="UniProtKB-ARBA"/>
</dbReference>
<keyword evidence="1" id="KW-0472">Membrane</keyword>
<feature type="transmembrane region" description="Helical" evidence="1">
    <location>
        <begin position="295"/>
        <end position="312"/>
    </location>
</feature>
<dbReference type="AlphaFoldDB" id="A0A1I6P412"/>
<evidence type="ECO:0000313" key="3">
    <source>
        <dbReference type="EMBL" id="SFS34922.1"/>
    </source>
</evidence>